<proteinExistence type="predicted"/>
<dbReference type="SUPFAM" id="SSF82771">
    <property type="entry name" value="GIY-YIG endonuclease"/>
    <property type="match status" value="1"/>
</dbReference>
<evidence type="ECO:0000313" key="2">
    <source>
        <dbReference type="EMBL" id="OGE86520.1"/>
    </source>
</evidence>
<dbReference type="Pfam" id="PF01541">
    <property type="entry name" value="GIY-YIG"/>
    <property type="match status" value="1"/>
</dbReference>
<dbReference type="STRING" id="1817832.A3J48_00160"/>
<name>A0A1F5PA39_9BACT</name>
<dbReference type="AlphaFoldDB" id="A0A1F5PA39"/>
<gene>
    <name evidence="2" type="ORF">A3J48_00160</name>
</gene>
<evidence type="ECO:0000259" key="1">
    <source>
        <dbReference type="PROSITE" id="PS50164"/>
    </source>
</evidence>
<comment type="caution">
    <text evidence="2">The sequence shown here is derived from an EMBL/GenBank/DDBJ whole genome shotgun (WGS) entry which is preliminary data.</text>
</comment>
<dbReference type="InterPro" id="IPR035901">
    <property type="entry name" value="GIY-YIG_endonuc_sf"/>
</dbReference>
<dbReference type="Gene3D" id="3.40.1440.10">
    <property type="entry name" value="GIY-YIG endonuclease"/>
    <property type="match status" value="1"/>
</dbReference>
<dbReference type="InterPro" id="IPR000305">
    <property type="entry name" value="GIY-YIG_endonuc"/>
</dbReference>
<evidence type="ECO:0000313" key="3">
    <source>
        <dbReference type="Proteomes" id="UP000176786"/>
    </source>
</evidence>
<dbReference type="EMBL" id="MFES01000002">
    <property type="protein sequence ID" value="OGE86520.1"/>
    <property type="molecule type" value="Genomic_DNA"/>
</dbReference>
<reference evidence="2 3" key="1">
    <citation type="journal article" date="2016" name="Nat. Commun.">
        <title>Thousands of microbial genomes shed light on interconnected biogeochemical processes in an aquifer system.</title>
        <authorList>
            <person name="Anantharaman K."/>
            <person name="Brown C.T."/>
            <person name="Hug L.A."/>
            <person name="Sharon I."/>
            <person name="Castelle C.J."/>
            <person name="Probst A.J."/>
            <person name="Thomas B.C."/>
            <person name="Singh A."/>
            <person name="Wilkins M.J."/>
            <person name="Karaoz U."/>
            <person name="Brodie E.L."/>
            <person name="Williams K.H."/>
            <person name="Hubbard S.S."/>
            <person name="Banfield J.F."/>
        </authorList>
    </citation>
    <scope>NUCLEOTIDE SEQUENCE [LARGE SCALE GENOMIC DNA]</scope>
</reference>
<accession>A0A1F5PA39</accession>
<sequence>MFFYTYVLQNAENKSIYVGYTSNLKRRLEEHETNHLFTNKFRQPFKLIYYEACIKMVDAKRREKYFKTTQGKRFLTIRLNEYKRTE</sequence>
<organism evidence="2 3">
    <name type="scientific">Candidatus Doudnabacteria bacterium RIFCSPHIGHO2_02_FULL_46_11</name>
    <dbReference type="NCBI Taxonomy" id="1817832"/>
    <lineage>
        <taxon>Bacteria</taxon>
        <taxon>Candidatus Doudnaibacteriota</taxon>
    </lineage>
</organism>
<feature type="domain" description="GIY-YIG" evidence="1">
    <location>
        <begin position="1"/>
        <end position="76"/>
    </location>
</feature>
<dbReference type="Proteomes" id="UP000176786">
    <property type="component" value="Unassembled WGS sequence"/>
</dbReference>
<protein>
    <submittedName>
        <fullName evidence="2">Excinuclease ABC subunit C</fullName>
    </submittedName>
</protein>
<dbReference type="PROSITE" id="PS50164">
    <property type="entry name" value="GIY_YIG"/>
    <property type="match status" value="1"/>
</dbReference>